<dbReference type="Pfam" id="PF01071">
    <property type="entry name" value="GARS_A"/>
    <property type="match status" value="1"/>
</dbReference>
<keyword evidence="6 11" id="KW-0067">ATP-binding</keyword>
<comment type="similarity">
    <text evidence="7 10">Belongs to the GARS family.</text>
</comment>
<dbReference type="GO" id="GO:0009113">
    <property type="term" value="P:purine nucleobase biosynthetic process"/>
    <property type="evidence" value="ECO:0007669"/>
    <property type="project" value="InterPro"/>
</dbReference>
<dbReference type="PANTHER" id="PTHR43472:SF1">
    <property type="entry name" value="PHOSPHORIBOSYLAMINE--GLYCINE LIGASE, CHLOROPLASTIC"/>
    <property type="match status" value="1"/>
</dbReference>
<keyword evidence="3 10" id="KW-0436">Ligase</keyword>
<keyword evidence="4 11" id="KW-0547">Nucleotide-binding</keyword>
<accession>A0A1G1WM20</accession>
<dbReference type="Gene3D" id="3.30.470.20">
    <property type="entry name" value="ATP-grasp fold, B domain"/>
    <property type="match status" value="1"/>
</dbReference>
<dbReference type="NCBIfam" id="TIGR00877">
    <property type="entry name" value="purD"/>
    <property type="match status" value="1"/>
</dbReference>
<evidence type="ECO:0000256" key="5">
    <source>
        <dbReference type="ARBA" id="ARBA00022755"/>
    </source>
</evidence>
<evidence type="ECO:0000256" key="1">
    <source>
        <dbReference type="ARBA" id="ARBA00005174"/>
    </source>
</evidence>
<feature type="domain" description="ATP-grasp" evidence="12">
    <location>
        <begin position="106"/>
        <end position="317"/>
    </location>
</feature>
<evidence type="ECO:0000256" key="9">
    <source>
        <dbReference type="ARBA" id="ARBA00042864"/>
    </source>
</evidence>
<reference evidence="13 14" key="1">
    <citation type="journal article" date="2016" name="Nat. Commun.">
        <title>Thousands of microbial genomes shed light on interconnected biogeochemical processes in an aquifer system.</title>
        <authorList>
            <person name="Anantharaman K."/>
            <person name="Brown C.T."/>
            <person name="Hug L.A."/>
            <person name="Sharon I."/>
            <person name="Castelle C.J."/>
            <person name="Probst A.J."/>
            <person name="Thomas B.C."/>
            <person name="Singh A."/>
            <person name="Wilkins M.J."/>
            <person name="Karaoz U."/>
            <person name="Brodie E.L."/>
            <person name="Williams K.H."/>
            <person name="Hubbard S.S."/>
            <person name="Banfield J.F."/>
        </authorList>
    </citation>
    <scope>NUCLEOTIDE SEQUENCE [LARGE SCALE GENOMIC DNA]</scope>
</reference>
<dbReference type="PANTHER" id="PTHR43472">
    <property type="entry name" value="PHOSPHORIBOSYLAMINE--GLYCINE LIGASE"/>
    <property type="match status" value="1"/>
</dbReference>
<dbReference type="EMBL" id="MHCX01000045">
    <property type="protein sequence ID" value="OGY28723.1"/>
    <property type="molecule type" value="Genomic_DNA"/>
</dbReference>
<protein>
    <recommendedName>
        <fullName evidence="2 10">Phosphoribosylamine--glycine ligase</fullName>
        <ecNumber evidence="2 10">6.3.4.13</ecNumber>
    </recommendedName>
    <alternativeName>
        <fullName evidence="10">GARS</fullName>
    </alternativeName>
    <alternativeName>
        <fullName evidence="8 10">Glycinamide ribonucleotide synthetase</fullName>
    </alternativeName>
    <alternativeName>
        <fullName evidence="9 10">Phosphoribosylglycinamide synthetase</fullName>
    </alternativeName>
</protein>
<organism evidence="13 14">
    <name type="scientific">Candidatus Woykebacteria bacterium RIFCSPHIGHO2_02_FULL_43_16b</name>
    <dbReference type="NCBI Taxonomy" id="1802601"/>
    <lineage>
        <taxon>Bacteria</taxon>
        <taxon>Candidatus Woykeibacteriota</taxon>
    </lineage>
</organism>
<dbReference type="InterPro" id="IPR011761">
    <property type="entry name" value="ATP-grasp"/>
</dbReference>
<keyword evidence="5 10" id="KW-0658">Purine biosynthesis</keyword>
<evidence type="ECO:0000256" key="6">
    <source>
        <dbReference type="ARBA" id="ARBA00022840"/>
    </source>
</evidence>
<dbReference type="SMART" id="SM01209">
    <property type="entry name" value="GARS_A"/>
    <property type="match status" value="1"/>
</dbReference>
<evidence type="ECO:0000256" key="11">
    <source>
        <dbReference type="PROSITE-ProRule" id="PRU00409"/>
    </source>
</evidence>
<dbReference type="Pfam" id="PF02844">
    <property type="entry name" value="GARS_N"/>
    <property type="match status" value="1"/>
</dbReference>
<dbReference type="InterPro" id="IPR016185">
    <property type="entry name" value="PreATP-grasp_dom_sf"/>
</dbReference>
<evidence type="ECO:0000256" key="2">
    <source>
        <dbReference type="ARBA" id="ARBA00013255"/>
    </source>
</evidence>
<dbReference type="Gene3D" id="3.30.1490.20">
    <property type="entry name" value="ATP-grasp fold, A domain"/>
    <property type="match status" value="1"/>
</dbReference>
<evidence type="ECO:0000256" key="4">
    <source>
        <dbReference type="ARBA" id="ARBA00022741"/>
    </source>
</evidence>
<dbReference type="PROSITE" id="PS50975">
    <property type="entry name" value="ATP_GRASP"/>
    <property type="match status" value="1"/>
</dbReference>
<dbReference type="InterPro" id="IPR037123">
    <property type="entry name" value="PRibGlycinamide_synth_C_sf"/>
</dbReference>
<dbReference type="Pfam" id="PF02843">
    <property type="entry name" value="GARS_C"/>
    <property type="match status" value="1"/>
</dbReference>
<gene>
    <name evidence="10" type="primary">purD</name>
    <name evidence="13" type="ORF">A3J50_01255</name>
</gene>
<dbReference type="Gene3D" id="3.90.600.10">
    <property type="entry name" value="Phosphoribosylglycinamide synthetase, C-terminal domain"/>
    <property type="match status" value="1"/>
</dbReference>
<sequence>MRVLIPGKGGRESALAWAVAKNPNNQVFVSPGNPGIARYATCIEMASYQPEDYLRLAHELQPDLVISGPEDLLYGGLGDLLRATDFRFFGPDTAGAKLEGSKVFSKELLSELGIPTAGFDVFSNVSEALGYVEAHFDSYPDQPLVIKADGAALGKGVFITKTIGEAQEAIHQIMTQKAFGQAGDHVVIEEFLVGEEVSFFVLVGINETVAFGPARDYKRVGDGDQGFNTGGMGCYSPVNFVTAARSRQVMTSIVDPVLLKMRSLGTPFIGFLYAGLIFTEDGFQVLEFNARMGDPEAQVILTRLESDFAQILVDLLDGTSVGELSWSPDQAVCVVLTSQGYPENYEVGFPITGIERAESLGCVVFHAGTKEEAAVLVTNGGRVLNVVGIGKGNQARKLAYKGVAEISFTGKQSRTDIASKVL</sequence>
<evidence type="ECO:0000256" key="3">
    <source>
        <dbReference type="ARBA" id="ARBA00022598"/>
    </source>
</evidence>
<dbReference type="Proteomes" id="UP000177821">
    <property type="component" value="Unassembled WGS sequence"/>
</dbReference>
<dbReference type="InterPro" id="IPR011054">
    <property type="entry name" value="Rudment_hybrid_motif"/>
</dbReference>
<dbReference type="InterPro" id="IPR020562">
    <property type="entry name" value="PRibGlycinamide_synth_N"/>
</dbReference>
<evidence type="ECO:0000313" key="14">
    <source>
        <dbReference type="Proteomes" id="UP000177821"/>
    </source>
</evidence>
<comment type="caution">
    <text evidence="13">The sequence shown here is derived from an EMBL/GenBank/DDBJ whole genome shotgun (WGS) entry which is preliminary data.</text>
</comment>
<dbReference type="SMART" id="SM01210">
    <property type="entry name" value="GARS_C"/>
    <property type="match status" value="1"/>
</dbReference>
<dbReference type="GO" id="GO:0046872">
    <property type="term" value="F:metal ion binding"/>
    <property type="evidence" value="ECO:0007669"/>
    <property type="project" value="InterPro"/>
</dbReference>
<dbReference type="Gene3D" id="3.40.50.20">
    <property type="match status" value="1"/>
</dbReference>
<evidence type="ECO:0000313" key="13">
    <source>
        <dbReference type="EMBL" id="OGY28723.1"/>
    </source>
</evidence>
<evidence type="ECO:0000256" key="7">
    <source>
        <dbReference type="ARBA" id="ARBA00038345"/>
    </source>
</evidence>
<dbReference type="InterPro" id="IPR020560">
    <property type="entry name" value="PRibGlycinamide_synth_C-dom"/>
</dbReference>
<evidence type="ECO:0000256" key="10">
    <source>
        <dbReference type="HAMAP-Rule" id="MF_00138"/>
    </source>
</evidence>
<evidence type="ECO:0000259" key="12">
    <source>
        <dbReference type="PROSITE" id="PS50975"/>
    </source>
</evidence>
<dbReference type="SUPFAM" id="SSF56059">
    <property type="entry name" value="Glutathione synthetase ATP-binding domain-like"/>
    <property type="match status" value="1"/>
</dbReference>
<dbReference type="SUPFAM" id="SSF52440">
    <property type="entry name" value="PreATP-grasp domain"/>
    <property type="match status" value="1"/>
</dbReference>
<dbReference type="HAMAP" id="MF_00138">
    <property type="entry name" value="GARS"/>
    <property type="match status" value="1"/>
</dbReference>
<dbReference type="GO" id="GO:0005524">
    <property type="term" value="F:ATP binding"/>
    <property type="evidence" value="ECO:0007669"/>
    <property type="project" value="UniProtKB-UniRule"/>
</dbReference>
<dbReference type="InterPro" id="IPR013815">
    <property type="entry name" value="ATP_grasp_subdomain_1"/>
</dbReference>
<dbReference type="GO" id="GO:0006189">
    <property type="term" value="P:'de novo' IMP biosynthetic process"/>
    <property type="evidence" value="ECO:0007669"/>
    <property type="project" value="UniProtKB-UniRule"/>
</dbReference>
<dbReference type="UniPathway" id="UPA00074">
    <property type="reaction ID" value="UER00125"/>
</dbReference>
<dbReference type="InterPro" id="IPR000115">
    <property type="entry name" value="PRibGlycinamide_synth"/>
</dbReference>
<dbReference type="GO" id="GO:0004637">
    <property type="term" value="F:phosphoribosylamine-glycine ligase activity"/>
    <property type="evidence" value="ECO:0007669"/>
    <property type="project" value="UniProtKB-UniRule"/>
</dbReference>
<dbReference type="EC" id="6.3.4.13" evidence="2 10"/>
<comment type="pathway">
    <text evidence="1 10">Purine metabolism; IMP biosynthesis via de novo pathway; N(1)-(5-phospho-D-ribosyl)glycinamide from 5-phospho-alpha-D-ribose 1-diphosphate: step 2/2.</text>
</comment>
<dbReference type="InterPro" id="IPR020561">
    <property type="entry name" value="PRibGlycinamid_synth_ATP-grasp"/>
</dbReference>
<evidence type="ECO:0000256" key="8">
    <source>
        <dbReference type="ARBA" id="ARBA00042242"/>
    </source>
</evidence>
<comment type="catalytic activity">
    <reaction evidence="10">
        <text>5-phospho-beta-D-ribosylamine + glycine + ATP = N(1)-(5-phospho-beta-D-ribosyl)glycinamide + ADP + phosphate + H(+)</text>
        <dbReference type="Rhea" id="RHEA:17453"/>
        <dbReference type="ChEBI" id="CHEBI:15378"/>
        <dbReference type="ChEBI" id="CHEBI:30616"/>
        <dbReference type="ChEBI" id="CHEBI:43474"/>
        <dbReference type="ChEBI" id="CHEBI:57305"/>
        <dbReference type="ChEBI" id="CHEBI:58681"/>
        <dbReference type="ChEBI" id="CHEBI:143788"/>
        <dbReference type="ChEBI" id="CHEBI:456216"/>
        <dbReference type="EC" id="6.3.4.13"/>
    </reaction>
</comment>
<dbReference type="SUPFAM" id="SSF51246">
    <property type="entry name" value="Rudiment single hybrid motif"/>
    <property type="match status" value="1"/>
</dbReference>
<proteinExistence type="inferred from homology"/>
<dbReference type="AlphaFoldDB" id="A0A1G1WM20"/>
<name>A0A1G1WM20_9BACT</name>